<proteinExistence type="predicted"/>
<keyword evidence="2" id="KW-0813">Transport</keyword>
<dbReference type="InterPro" id="IPR011701">
    <property type="entry name" value="MFS"/>
</dbReference>
<dbReference type="Proteomes" id="UP000251617">
    <property type="component" value="Chromosome"/>
</dbReference>
<evidence type="ECO:0000256" key="4">
    <source>
        <dbReference type="ARBA" id="ARBA00022692"/>
    </source>
</evidence>
<keyword evidence="4 7" id="KW-0812">Transmembrane</keyword>
<dbReference type="AlphaFoldDB" id="A0AAD0L9Z7"/>
<feature type="transmembrane region" description="Helical" evidence="7">
    <location>
        <begin position="244"/>
        <end position="266"/>
    </location>
</feature>
<dbReference type="RefSeq" id="WP_063545215.1">
    <property type="nucleotide sequence ID" value="NZ_CP011789.1"/>
</dbReference>
<accession>A0AAD0L9Z7</accession>
<dbReference type="PANTHER" id="PTHR23517:SF2">
    <property type="entry name" value="MULTIDRUG RESISTANCE PROTEIN MDTH"/>
    <property type="match status" value="1"/>
</dbReference>
<dbReference type="SUPFAM" id="SSF103473">
    <property type="entry name" value="MFS general substrate transporter"/>
    <property type="match status" value="1"/>
</dbReference>
<feature type="domain" description="Major facilitator superfamily (MFS) profile" evidence="8">
    <location>
        <begin position="7"/>
        <end position="391"/>
    </location>
</feature>
<feature type="transmembrane region" description="Helical" evidence="7">
    <location>
        <begin position="74"/>
        <end position="92"/>
    </location>
</feature>
<feature type="transmembrane region" description="Helical" evidence="7">
    <location>
        <begin position="12"/>
        <end position="32"/>
    </location>
</feature>
<evidence type="ECO:0000256" key="7">
    <source>
        <dbReference type="SAM" id="Phobius"/>
    </source>
</evidence>
<gene>
    <name evidence="9" type="ORF">C1S65_15405</name>
</gene>
<evidence type="ECO:0000259" key="8">
    <source>
        <dbReference type="PROSITE" id="PS50850"/>
    </source>
</evidence>
<comment type="subcellular location">
    <subcellularLocation>
        <location evidence="1">Cell membrane</location>
        <topology evidence="1">Multi-pass membrane protein</topology>
    </subcellularLocation>
</comment>
<feature type="transmembrane region" description="Helical" evidence="7">
    <location>
        <begin position="302"/>
        <end position="324"/>
    </location>
</feature>
<name>A0AAD0L9Z7_PSEPU</name>
<dbReference type="PANTHER" id="PTHR23517">
    <property type="entry name" value="RESISTANCE PROTEIN MDTM, PUTATIVE-RELATED-RELATED"/>
    <property type="match status" value="1"/>
</dbReference>
<evidence type="ECO:0000256" key="6">
    <source>
        <dbReference type="ARBA" id="ARBA00023136"/>
    </source>
</evidence>
<reference evidence="9 10" key="1">
    <citation type="submission" date="2018-06" db="EMBL/GenBank/DDBJ databases">
        <title>The genome of Pseudomonas putida NX-1, a lignin degrader.</title>
        <authorList>
            <person name="Xu Z."/>
        </authorList>
    </citation>
    <scope>NUCLEOTIDE SEQUENCE [LARGE SCALE GENOMIC DNA]</scope>
    <source>
        <strain evidence="9 10">NX-1</strain>
    </source>
</reference>
<evidence type="ECO:0000313" key="9">
    <source>
        <dbReference type="EMBL" id="AXA25435.1"/>
    </source>
</evidence>
<evidence type="ECO:0000256" key="3">
    <source>
        <dbReference type="ARBA" id="ARBA00022475"/>
    </source>
</evidence>
<feature type="transmembrane region" description="Helical" evidence="7">
    <location>
        <begin position="209"/>
        <end position="232"/>
    </location>
</feature>
<dbReference type="Pfam" id="PF07690">
    <property type="entry name" value="MFS_1"/>
    <property type="match status" value="1"/>
</dbReference>
<evidence type="ECO:0000256" key="5">
    <source>
        <dbReference type="ARBA" id="ARBA00022989"/>
    </source>
</evidence>
<keyword evidence="5 7" id="KW-1133">Transmembrane helix</keyword>
<feature type="transmembrane region" description="Helical" evidence="7">
    <location>
        <begin position="163"/>
        <end position="188"/>
    </location>
</feature>
<keyword evidence="3" id="KW-1003">Cell membrane</keyword>
<feature type="transmembrane region" description="Helical" evidence="7">
    <location>
        <begin position="364"/>
        <end position="388"/>
    </location>
</feature>
<dbReference type="InterPro" id="IPR020846">
    <property type="entry name" value="MFS_dom"/>
</dbReference>
<keyword evidence="6 7" id="KW-0472">Membrane</keyword>
<evidence type="ECO:0000256" key="1">
    <source>
        <dbReference type="ARBA" id="ARBA00004651"/>
    </source>
</evidence>
<feature type="transmembrane region" description="Helical" evidence="7">
    <location>
        <begin position="278"/>
        <end position="296"/>
    </location>
</feature>
<evidence type="ECO:0000256" key="2">
    <source>
        <dbReference type="ARBA" id="ARBA00022448"/>
    </source>
</evidence>
<feature type="transmembrane region" description="Helical" evidence="7">
    <location>
        <begin position="44"/>
        <end position="62"/>
    </location>
</feature>
<feature type="transmembrane region" description="Helical" evidence="7">
    <location>
        <begin position="336"/>
        <end position="358"/>
    </location>
</feature>
<organism evidence="9 10">
    <name type="scientific">Pseudomonas putida</name>
    <name type="common">Arthrobacter siderocapsulatus</name>
    <dbReference type="NCBI Taxonomy" id="303"/>
    <lineage>
        <taxon>Bacteria</taxon>
        <taxon>Pseudomonadati</taxon>
        <taxon>Pseudomonadota</taxon>
        <taxon>Gammaproteobacteria</taxon>
        <taxon>Pseudomonadales</taxon>
        <taxon>Pseudomonadaceae</taxon>
        <taxon>Pseudomonas</taxon>
    </lineage>
</organism>
<dbReference type="InterPro" id="IPR036259">
    <property type="entry name" value="MFS_trans_sf"/>
</dbReference>
<protein>
    <submittedName>
        <fullName evidence="9">MFS transporter</fullName>
    </submittedName>
</protein>
<dbReference type="GO" id="GO:0022857">
    <property type="term" value="F:transmembrane transporter activity"/>
    <property type="evidence" value="ECO:0007669"/>
    <property type="project" value="InterPro"/>
</dbReference>
<dbReference type="InterPro" id="IPR050171">
    <property type="entry name" value="MFS_Transporters"/>
</dbReference>
<dbReference type="EMBL" id="CP030750">
    <property type="protein sequence ID" value="AXA25435.1"/>
    <property type="molecule type" value="Genomic_DNA"/>
</dbReference>
<evidence type="ECO:0000313" key="10">
    <source>
        <dbReference type="Proteomes" id="UP000251617"/>
    </source>
</evidence>
<dbReference type="Gene3D" id="1.20.1250.20">
    <property type="entry name" value="MFS general substrate transporter like domains"/>
    <property type="match status" value="1"/>
</dbReference>
<dbReference type="PROSITE" id="PS50850">
    <property type="entry name" value="MFS"/>
    <property type="match status" value="1"/>
</dbReference>
<sequence length="398" mass="42427">MATYSPVIRRLMLSSLTLVISRSLTSPLLALFLTTQLGMAQHDVGLLISVAALSGTVFGLYGGYVIDRFDKRRLLGLAMLSTAIGFLLLTFAQDAWQAVLTLVLTESASALFVIGSKAMLGEYLAVEQRAKAFSLRYTLTNIGYATGPMLGVVLVGVHPLAPFWTASAVALLSLWVMSAVPASTASSAPSAQPPTRFMAVLAAVRTDRILLLFTAGSLLNALVHGRFTIYLSQYLLVKYPPAQAMTTLSALLACNALVVIVLQFQFGRLLSRDNLGRWMSIGAVLFIGGLAGFLYADNLISWCLAMFVFTLGEMILLPSEFLFIDSIAPEHLKGSYYGFQNLAAVGGALSPVLCGYLLGTGMPGSMFIALMVTAACGGGLCAAACLWAQRRREGPPTL</sequence>
<feature type="transmembrane region" description="Helical" evidence="7">
    <location>
        <begin position="137"/>
        <end position="157"/>
    </location>
</feature>
<dbReference type="GO" id="GO:0005886">
    <property type="term" value="C:plasma membrane"/>
    <property type="evidence" value="ECO:0007669"/>
    <property type="project" value="UniProtKB-SubCell"/>
</dbReference>